<dbReference type="InterPro" id="IPR000719">
    <property type="entry name" value="Prot_kinase_dom"/>
</dbReference>
<dbReference type="InterPro" id="IPR011009">
    <property type="entry name" value="Kinase-like_dom_sf"/>
</dbReference>
<name>A0A0S4JHP9_BODSA</name>
<gene>
    <name evidence="2" type="ORF">BSAL_12685</name>
</gene>
<keyword evidence="2" id="KW-0808">Transferase</keyword>
<proteinExistence type="predicted"/>
<reference evidence="3" key="1">
    <citation type="submission" date="2015-09" db="EMBL/GenBank/DDBJ databases">
        <authorList>
            <consortium name="Pathogen Informatics"/>
        </authorList>
    </citation>
    <scope>NUCLEOTIDE SEQUENCE [LARGE SCALE GENOMIC DNA]</scope>
    <source>
        <strain evidence="3">Lake Konstanz</strain>
    </source>
</reference>
<dbReference type="SUPFAM" id="SSF56112">
    <property type="entry name" value="Protein kinase-like (PK-like)"/>
    <property type="match status" value="1"/>
</dbReference>
<sequence length="681" mass="74713">MFLSSLPHTLSLTAQKKKKAIATSSSSAPQPPLMPREIAARYRGWTSDGSRSCDPNLQYYYAFDDRLGGRQVFIKLCPRGSDDDVSRHAQHMAKMQIQVKHPRLQPFHECISTPKYLLSIAPAIRGGTLLDALQRHSCVASHEMVHAQDVVGTPTSANSSSIPPQTLSIPSSSLAVIQSQEEEKQLRPALTEHDIIQVIRGVLQALRHLHTEGIRYGSLHPNKIVFADVSSNIGDVMLSGYRGSFSVLHSITNPALPRTREDMRRCGLHYGAIPFLSPEEVVAYFGGSDMFSYRNVSPTTRTQCDEGDGTAGDVGVESDMWGVGVLTFLLLTGEHPFWGRGEGPYHVLQRILDNDFVPDTIRSTVEPFVWPPAHLTTEAIAACPTSAERMFREVQLARGSMYAPALDFIQLCLQRDPKVRLSADEALLHPWLTKVNPLEGPSERTIPKAARLAYLHPAVASSSPSSSWTTPSHIGRFSELLHDYVTCCNAAGIRLNTYTLSTLCHPGSWRDREDLVVDLTQSGCGAVGPWGAARCFNLTLVTLAKKKNHCPDEERGTSSVTSCGIAAPPPLRLVRLHFAKCDLHDASVTFMVQLLVDNIELIVNTLEVIDVSENPQLTHASGRTLLRLLAAWQRCRNRRVAPGVHNGGVKSNVTTELALKVDGTSIGPHLIATIQHFAWGA</sequence>
<dbReference type="Gene3D" id="1.10.510.10">
    <property type="entry name" value="Transferase(Phosphotransferase) domain 1"/>
    <property type="match status" value="1"/>
</dbReference>
<dbReference type="EMBL" id="CYKH01001599">
    <property type="protein sequence ID" value="CUG87919.1"/>
    <property type="molecule type" value="Genomic_DNA"/>
</dbReference>
<dbReference type="PANTHER" id="PTHR24347">
    <property type="entry name" value="SERINE/THREONINE-PROTEIN KINASE"/>
    <property type="match status" value="1"/>
</dbReference>
<dbReference type="AlphaFoldDB" id="A0A0S4JHP9"/>
<protein>
    <submittedName>
        <fullName evidence="2">Protein kinase, putative</fullName>
    </submittedName>
</protein>
<keyword evidence="3" id="KW-1185">Reference proteome</keyword>
<dbReference type="Pfam" id="PF00069">
    <property type="entry name" value="Pkinase"/>
    <property type="match status" value="1"/>
</dbReference>
<keyword evidence="2" id="KW-0418">Kinase</keyword>
<dbReference type="GO" id="GO:0004672">
    <property type="term" value="F:protein kinase activity"/>
    <property type="evidence" value="ECO:0007669"/>
    <property type="project" value="InterPro"/>
</dbReference>
<evidence type="ECO:0000313" key="3">
    <source>
        <dbReference type="Proteomes" id="UP000051952"/>
    </source>
</evidence>
<accession>A0A0S4JHP9</accession>
<dbReference type="Proteomes" id="UP000051952">
    <property type="component" value="Unassembled WGS sequence"/>
</dbReference>
<organism evidence="2 3">
    <name type="scientific">Bodo saltans</name>
    <name type="common">Flagellated protozoan</name>
    <dbReference type="NCBI Taxonomy" id="75058"/>
    <lineage>
        <taxon>Eukaryota</taxon>
        <taxon>Discoba</taxon>
        <taxon>Euglenozoa</taxon>
        <taxon>Kinetoplastea</taxon>
        <taxon>Metakinetoplastina</taxon>
        <taxon>Eubodonida</taxon>
        <taxon>Bodonidae</taxon>
        <taxon>Bodo</taxon>
    </lineage>
</organism>
<dbReference type="GO" id="GO:0005524">
    <property type="term" value="F:ATP binding"/>
    <property type="evidence" value="ECO:0007669"/>
    <property type="project" value="InterPro"/>
</dbReference>
<evidence type="ECO:0000259" key="1">
    <source>
        <dbReference type="PROSITE" id="PS50011"/>
    </source>
</evidence>
<evidence type="ECO:0000313" key="2">
    <source>
        <dbReference type="EMBL" id="CUG87919.1"/>
    </source>
</evidence>
<dbReference type="PROSITE" id="PS50011">
    <property type="entry name" value="PROTEIN_KINASE_DOM"/>
    <property type="match status" value="1"/>
</dbReference>
<feature type="domain" description="Protein kinase" evidence="1">
    <location>
        <begin position="42"/>
        <end position="432"/>
    </location>
</feature>
<dbReference type="SMART" id="SM00220">
    <property type="entry name" value="S_TKc"/>
    <property type="match status" value="1"/>
</dbReference>